<proteinExistence type="inferred from homology"/>
<dbReference type="SUPFAM" id="SSF53067">
    <property type="entry name" value="Actin-like ATPase domain"/>
    <property type="match status" value="2"/>
</dbReference>
<comment type="similarity">
    <text evidence="1">Belongs to the FGGY kinase family.</text>
</comment>
<evidence type="ECO:0000259" key="4">
    <source>
        <dbReference type="Pfam" id="PF00370"/>
    </source>
</evidence>
<evidence type="ECO:0000313" key="6">
    <source>
        <dbReference type="EMBL" id="MDQ0291799.1"/>
    </source>
</evidence>
<dbReference type="Pfam" id="PF00370">
    <property type="entry name" value="FGGY_N"/>
    <property type="match status" value="1"/>
</dbReference>
<dbReference type="Proteomes" id="UP001238163">
    <property type="component" value="Unassembled WGS sequence"/>
</dbReference>
<feature type="domain" description="Carbohydrate kinase FGGY N-terminal" evidence="4">
    <location>
        <begin position="3"/>
        <end position="242"/>
    </location>
</feature>
<dbReference type="EMBL" id="JAUSVL010000001">
    <property type="protein sequence ID" value="MDQ0291799.1"/>
    <property type="molecule type" value="Genomic_DNA"/>
</dbReference>
<name>A0AAE3VKI5_9BACT</name>
<evidence type="ECO:0000256" key="1">
    <source>
        <dbReference type="ARBA" id="ARBA00009156"/>
    </source>
</evidence>
<reference evidence="6" key="1">
    <citation type="submission" date="2023-07" db="EMBL/GenBank/DDBJ databases">
        <title>Genomic Encyclopedia of Type Strains, Phase IV (KMG-IV): sequencing the most valuable type-strain genomes for metagenomic binning, comparative biology and taxonomic classification.</title>
        <authorList>
            <person name="Goeker M."/>
        </authorList>
    </citation>
    <scope>NUCLEOTIDE SEQUENCE</scope>
    <source>
        <strain evidence="6">DSM 24202</strain>
    </source>
</reference>
<protein>
    <submittedName>
        <fullName evidence="6">Sugar (Pentulose or hexulose) kinase</fullName>
    </submittedName>
</protein>
<accession>A0AAE3VKI5</accession>
<dbReference type="AlphaFoldDB" id="A0AAE3VKI5"/>
<sequence>MHVIGLDLGTSRFKGVILAANGRAVLAAAERELRFIKDGPRVEIDPEDHWQSFTSLLRELVAAAHGDSDIALCFAAAAGNTLLLDPQTGTPLTNIISWLDQRVDSDDLPALHGLDPEKLRALTGWPTITRMTLAHLAFFRKHAADILDRAIVSQNQAYLLCRLTGKHLVDFSAAVPFRVVDQLNECYDPALLRRFALRPEQLPQLIPVGAFAGTVLPAAAAATGLPPTTRIYAGCFDHPAAARASAVQHEGDLLLSCGTSWVGFLPCRDRQKLLTARLLIDPFRRHENGTWAGMFSIPGIGPLIDEYVHRYIAPVCHDPFQRFDELARAHCAGACRIDLTTPYAQPNGTPGEAARALMEAAAEGLARELTRLKAHGLTFQHAVMVGGPAKSTVWPQIVAQKTGLAISVGSAAAGAIGAARIALAATQTQ</sequence>
<evidence type="ECO:0000256" key="3">
    <source>
        <dbReference type="ARBA" id="ARBA00022777"/>
    </source>
</evidence>
<keyword evidence="7" id="KW-1185">Reference proteome</keyword>
<dbReference type="GO" id="GO:0005975">
    <property type="term" value="P:carbohydrate metabolic process"/>
    <property type="evidence" value="ECO:0007669"/>
    <property type="project" value="InterPro"/>
</dbReference>
<dbReference type="Pfam" id="PF02782">
    <property type="entry name" value="FGGY_C"/>
    <property type="match status" value="1"/>
</dbReference>
<evidence type="ECO:0000313" key="7">
    <source>
        <dbReference type="Proteomes" id="UP001238163"/>
    </source>
</evidence>
<feature type="domain" description="Carbohydrate kinase FGGY C-terminal" evidence="5">
    <location>
        <begin position="348"/>
        <end position="425"/>
    </location>
</feature>
<dbReference type="InterPro" id="IPR050406">
    <property type="entry name" value="FGGY_Carb_Kinase"/>
</dbReference>
<evidence type="ECO:0000256" key="2">
    <source>
        <dbReference type="ARBA" id="ARBA00022679"/>
    </source>
</evidence>
<keyword evidence="3 6" id="KW-0418">Kinase</keyword>
<comment type="caution">
    <text evidence="6">The sequence shown here is derived from an EMBL/GenBank/DDBJ whole genome shotgun (WGS) entry which is preliminary data.</text>
</comment>
<dbReference type="PANTHER" id="PTHR43095:SF5">
    <property type="entry name" value="XYLULOSE KINASE"/>
    <property type="match status" value="1"/>
</dbReference>
<dbReference type="GO" id="GO:0016301">
    <property type="term" value="F:kinase activity"/>
    <property type="evidence" value="ECO:0007669"/>
    <property type="project" value="UniProtKB-KW"/>
</dbReference>
<dbReference type="PANTHER" id="PTHR43095">
    <property type="entry name" value="SUGAR KINASE"/>
    <property type="match status" value="1"/>
</dbReference>
<dbReference type="InterPro" id="IPR000577">
    <property type="entry name" value="Carb_kinase_FGGY"/>
</dbReference>
<gene>
    <name evidence="6" type="ORF">J3R75_003906</name>
</gene>
<organism evidence="6 7">
    <name type="scientific">Oligosphaera ethanolica</name>
    <dbReference type="NCBI Taxonomy" id="760260"/>
    <lineage>
        <taxon>Bacteria</taxon>
        <taxon>Pseudomonadati</taxon>
        <taxon>Lentisphaerota</taxon>
        <taxon>Oligosphaeria</taxon>
        <taxon>Oligosphaerales</taxon>
        <taxon>Oligosphaeraceae</taxon>
        <taxon>Oligosphaera</taxon>
    </lineage>
</organism>
<dbReference type="RefSeq" id="WP_307265113.1">
    <property type="nucleotide sequence ID" value="NZ_JAUSVL010000001.1"/>
</dbReference>
<dbReference type="InterPro" id="IPR018485">
    <property type="entry name" value="FGGY_C"/>
</dbReference>
<dbReference type="InterPro" id="IPR018484">
    <property type="entry name" value="FGGY_N"/>
</dbReference>
<dbReference type="PIRSF" id="PIRSF000538">
    <property type="entry name" value="GlpK"/>
    <property type="match status" value="1"/>
</dbReference>
<dbReference type="InterPro" id="IPR043129">
    <property type="entry name" value="ATPase_NBD"/>
</dbReference>
<dbReference type="Gene3D" id="3.30.420.40">
    <property type="match status" value="2"/>
</dbReference>
<keyword evidence="2" id="KW-0808">Transferase</keyword>
<evidence type="ECO:0000259" key="5">
    <source>
        <dbReference type="Pfam" id="PF02782"/>
    </source>
</evidence>